<evidence type="ECO:0000313" key="2">
    <source>
        <dbReference type="EMBL" id="CAH2225369.1"/>
    </source>
</evidence>
<protein>
    <submittedName>
        <fullName evidence="2">Uncharacterized protein</fullName>
    </submittedName>
</protein>
<proteinExistence type="predicted"/>
<feature type="region of interest" description="Disordered" evidence="1">
    <location>
        <begin position="19"/>
        <end position="94"/>
    </location>
</feature>
<keyword evidence="3" id="KW-1185">Reference proteome</keyword>
<dbReference type="AlphaFoldDB" id="A0AAD1VP88"/>
<sequence length="146" mass="16435">MEPQLRTPDRTCTPLLRKLRKRAPTSALADKSVAPRSRPAARGCKRKHRTCAPRKVPKRRWRKKQLRRAAPLHPPGCSRHHSPHQQENLLPRLQHDKPERKLLNLCCWKCRAAALQPQTPTETWADCGGKIGTDSPGTLAASRGIG</sequence>
<feature type="compositionally biased region" description="Basic residues" evidence="1">
    <location>
        <begin position="43"/>
        <end position="67"/>
    </location>
</feature>
<organism evidence="2 3">
    <name type="scientific">Pelobates cultripes</name>
    <name type="common">Western spadefoot toad</name>
    <dbReference type="NCBI Taxonomy" id="61616"/>
    <lineage>
        <taxon>Eukaryota</taxon>
        <taxon>Metazoa</taxon>
        <taxon>Chordata</taxon>
        <taxon>Craniata</taxon>
        <taxon>Vertebrata</taxon>
        <taxon>Euteleostomi</taxon>
        <taxon>Amphibia</taxon>
        <taxon>Batrachia</taxon>
        <taxon>Anura</taxon>
        <taxon>Pelobatoidea</taxon>
        <taxon>Pelobatidae</taxon>
        <taxon>Pelobates</taxon>
    </lineage>
</organism>
<dbReference type="Proteomes" id="UP001295444">
    <property type="component" value="Chromosome 01"/>
</dbReference>
<gene>
    <name evidence="2" type="ORF">PECUL_23A047195</name>
</gene>
<evidence type="ECO:0000256" key="1">
    <source>
        <dbReference type="SAM" id="MobiDB-lite"/>
    </source>
</evidence>
<name>A0AAD1VP88_PELCU</name>
<reference evidence="2" key="1">
    <citation type="submission" date="2022-03" db="EMBL/GenBank/DDBJ databases">
        <authorList>
            <person name="Alioto T."/>
            <person name="Alioto T."/>
            <person name="Gomez Garrido J."/>
        </authorList>
    </citation>
    <scope>NUCLEOTIDE SEQUENCE</scope>
</reference>
<accession>A0AAD1VP88</accession>
<dbReference type="EMBL" id="OW240912">
    <property type="protein sequence ID" value="CAH2225369.1"/>
    <property type="molecule type" value="Genomic_DNA"/>
</dbReference>
<evidence type="ECO:0000313" key="3">
    <source>
        <dbReference type="Proteomes" id="UP001295444"/>
    </source>
</evidence>